<evidence type="ECO:0000256" key="1">
    <source>
        <dbReference type="SAM" id="MobiDB-lite"/>
    </source>
</evidence>
<sequence>MAFGRPAPAFFRIFIPILVAATVLHCGPTEEDPDDGRTPPSTSRDGGSTVDDAGVPYVDAGSTCTPRCSGKTCGPDGCGGTCGDCRAGTVCGSDGRCTATCTPSCSGKTCGSDGCGGSCGTCSSGEACQGGRCVCVPKCDGKQCGPDGCGGTCGTCRTGTTCSASGACVCVPQCQDKVCGSDGCGGTCGTCPANSTCNVGGESCACAEGYVPNQAGTGCVRIGGACQGINQYGYCTGDTWVRCDSQEGVVALNCGPGQCRRIASDGSGACRCGSIDANGVCGSATGASVANPRVHFTCATSADVLIASNCATETNSSAGFCSTFVTAFGHQTSCFCNTCSVPNAAGQCRSLCSNPSDCRYFPGQNVHTCGF</sequence>
<proteinExistence type="predicted"/>
<keyword evidence="4" id="KW-1185">Reference proteome</keyword>
<feature type="signal peptide" evidence="2">
    <location>
        <begin position="1"/>
        <end position="20"/>
    </location>
</feature>
<evidence type="ECO:0000313" key="4">
    <source>
        <dbReference type="Proteomes" id="UP000217343"/>
    </source>
</evidence>
<dbReference type="Proteomes" id="UP000217343">
    <property type="component" value="Chromosome"/>
</dbReference>
<protein>
    <submittedName>
        <fullName evidence="3">Glycosyl hydrolase</fullName>
    </submittedName>
</protein>
<accession>A0A250JR68</accession>
<dbReference type="AlphaFoldDB" id="A0A250JR68"/>
<name>A0A250JR68_9BACT</name>
<reference evidence="3 4" key="1">
    <citation type="submission" date="2017-06" db="EMBL/GenBank/DDBJ databases">
        <title>Sequencing and comparative analysis of myxobacterial genomes.</title>
        <authorList>
            <person name="Rupp O."/>
            <person name="Goesmann A."/>
            <person name="Sogaard-Andersen L."/>
        </authorList>
    </citation>
    <scope>NUCLEOTIDE SEQUENCE [LARGE SCALE GENOMIC DNA]</scope>
    <source>
        <strain evidence="3 4">DSM 14697</strain>
    </source>
</reference>
<feature type="region of interest" description="Disordered" evidence="1">
    <location>
        <begin position="28"/>
        <end position="52"/>
    </location>
</feature>
<organism evidence="3 4">
    <name type="scientific">Corallococcus macrosporus DSM 14697</name>
    <dbReference type="NCBI Taxonomy" id="1189310"/>
    <lineage>
        <taxon>Bacteria</taxon>
        <taxon>Pseudomonadati</taxon>
        <taxon>Myxococcota</taxon>
        <taxon>Myxococcia</taxon>
        <taxon>Myxococcales</taxon>
        <taxon>Cystobacterineae</taxon>
        <taxon>Myxococcaceae</taxon>
        <taxon>Corallococcus</taxon>
    </lineage>
</organism>
<gene>
    <name evidence="3" type="ORF">MYMAC_001961</name>
</gene>
<keyword evidence="2" id="KW-0732">Signal</keyword>
<evidence type="ECO:0000256" key="2">
    <source>
        <dbReference type="SAM" id="SignalP"/>
    </source>
</evidence>
<feature type="chain" id="PRO_5012445273" evidence="2">
    <location>
        <begin position="21"/>
        <end position="371"/>
    </location>
</feature>
<evidence type="ECO:0000313" key="3">
    <source>
        <dbReference type="EMBL" id="ATB46369.1"/>
    </source>
</evidence>
<dbReference type="GO" id="GO:0016787">
    <property type="term" value="F:hydrolase activity"/>
    <property type="evidence" value="ECO:0007669"/>
    <property type="project" value="UniProtKB-KW"/>
</dbReference>
<dbReference type="KEGG" id="mmas:MYMAC_001961"/>
<dbReference type="EMBL" id="CP022203">
    <property type="protein sequence ID" value="ATB46369.1"/>
    <property type="molecule type" value="Genomic_DNA"/>
</dbReference>
<keyword evidence="3" id="KW-0378">Hydrolase</keyword>